<feature type="non-terminal residue" evidence="2">
    <location>
        <position position="164"/>
    </location>
</feature>
<evidence type="ECO:0000313" key="2">
    <source>
        <dbReference type="EMBL" id="PON84785.1"/>
    </source>
</evidence>
<comment type="caution">
    <text evidence="2">The sequence shown here is derived from an EMBL/GenBank/DDBJ whole genome shotgun (WGS) entry which is preliminary data.</text>
</comment>
<proteinExistence type="predicted"/>
<feature type="non-terminal residue" evidence="2">
    <location>
        <position position="1"/>
    </location>
</feature>
<name>A0A2P5EGU8_TREOI</name>
<dbReference type="EMBL" id="JXTC01000156">
    <property type="protein sequence ID" value="PON84785.1"/>
    <property type="molecule type" value="Genomic_DNA"/>
</dbReference>
<dbReference type="Proteomes" id="UP000237000">
    <property type="component" value="Unassembled WGS sequence"/>
</dbReference>
<evidence type="ECO:0000313" key="3">
    <source>
        <dbReference type="Proteomes" id="UP000237000"/>
    </source>
</evidence>
<accession>A0A2P5EGU8</accession>
<keyword evidence="3" id="KW-1185">Reference proteome</keyword>
<protein>
    <submittedName>
        <fullName evidence="2">Uncharacterized protein</fullName>
    </submittedName>
</protein>
<sequence length="164" mass="18107">CDKHSSTSLVGRPFSTWINFQKCYVELRRLPPCSSYDIWWKQQIANGSFRRINASSQSDMVSECNIGGKIDGPGPQKIEPGPGPLTCRAPRRAKTGPARSCSISLIVWSRGGKIDGPGQTTHNRFEGANEPGQADPARKKKRPDPSPFACRAFWRAKARPGRLV</sequence>
<reference evidence="3" key="1">
    <citation type="submission" date="2016-06" db="EMBL/GenBank/DDBJ databases">
        <title>Parallel loss of symbiosis genes in relatives of nitrogen-fixing non-legume Parasponia.</title>
        <authorList>
            <person name="Van Velzen R."/>
            <person name="Holmer R."/>
            <person name="Bu F."/>
            <person name="Rutten L."/>
            <person name="Van Zeijl A."/>
            <person name="Liu W."/>
            <person name="Santuari L."/>
            <person name="Cao Q."/>
            <person name="Sharma T."/>
            <person name="Shen D."/>
            <person name="Roswanjaya Y."/>
            <person name="Wardhani T."/>
            <person name="Kalhor M.S."/>
            <person name="Jansen J."/>
            <person name="Van den Hoogen J."/>
            <person name="Gungor B."/>
            <person name="Hartog M."/>
            <person name="Hontelez J."/>
            <person name="Verver J."/>
            <person name="Yang W.-C."/>
            <person name="Schijlen E."/>
            <person name="Repin R."/>
            <person name="Schilthuizen M."/>
            <person name="Schranz E."/>
            <person name="Heidstra R."/>
            <person name="Miyata K."/>
            <person name="Fedorova E."/>
            <person name="Kohlen W."/>
            <person name="Bisseling T."/>
            <person name="Smit S."/>
            <person name="Geurts R."/>
        </authorList>
    </citation>
    <scope>NUCLEOTIDE SEQUENCE [LARGE SCALE GENOMIC DNA]</scope>
    <source>
        <strain evidence="3">cv. RG33-2</strain>
    </source>
</reference>
<dbReference type="InParanoid" id="A0A2P5EGU8"/>
<dbReference type="AlphaFoldDB" id="A0A2P5EGU8"/>
<evidence type="ECO:0000256" key="1">
    <source>
        <dbReference type="SAM" id="MobiDB-lite"/>
    </source>
</evidence>
<organism evidence="2 3">
    <name type="scientific">Trema orientale</name>
    <name type="common">Charcoal tree</name>
    <name type="synonym">Celtis orientalis</name>
    <dbReference type="NCBI Taxonomy" id="63057"/>
    <lineage>
        <taxon>Eukaryota</taxon>
        <taxon>Viridiplantae</taxon>
        <taxon>Streptophyta</taxon>
        <taxon>Embryophyta</taxon>
        <taxon>Tracheophyta</taxon>
        <taxon>Spermatophyta</taxon>
        <taxon>Magnoliopsida</taxon>
        <taxon>eudicotyledons</taxon>
        <taxon>Gunneridae</taxon>
        <taxon>Pentapetalae</taxon>
        <taxon>rosids</taxon>
        <taxon>fabids</taxon>
        <taxon>Rosales</taxon>
        <taxon>Cannabaceae</taxon>
        <taxon>Trema</taxon>
    </lineage>
</organism>
<feature type="region of interest" description="Disordered" evidence="1">
    <location>
        <begin position="112"/>
        <end position="148"/>
    </location>
</feature>
<gene>
    <name evidence="2" type="ORF">TorRG33x02_193370</name>
</gene>